<gene>
    <name evidence="3" type="ORF">M9Y10_037263</name>
</gene>
<comment type="caution">
    <text evidence="3">The sequence shown here is derived from an EMBL/GenBank/DDBJ whole genome shotgun (WGS) entry which is preliminary data.</text>
</comment>
<dbReference type="PANTHER" id="PTHR45737">
    <property type="entry name" value="VON WILLEBRAND FACTOR A DOMAIN-CONTAINING PROTEIN 5A"/>
    <property type="match status" value="1"/>
</dbReference>
<dbReference type="Pfam" id="PF13768">
    <property type="entry name" value="VWA_3"/>
    <property type="match status" value="1"/>
</dbReference>
<feature type="region of interest" description="Disordered" evidence="1">
    <location>
        <begin position="568"/>
        <end position="714"/>
    </location>
</feature>
<dbReference type="InterPro" id="IPR002035">
    <property type="entry name" value="VWF_A"/>
</dbReference>
<dbReference type="SMART" id="SM00327">
    <property type="entry name" value="VWA"/>
    <property type="match status" value="1"/>
</dbReference>
<evidence type="ECO:0000259" key="2">
    <source>
        <dbReference type="PROSITE" id="PS50234"/>
    </source>
</evidence>
<dbReference type="PROSITE" id="PS50234">
    <property type="entry name" value="VWFA"/>
    <property type="match status" value="1"/>
</dbReference>
<dbReference type="EMBL" id="JAPFFF010000063">
    <property type="protein sequence ID" value="KAK8836746.1"/>
    <property type="molecule type" value="Genomic_DNA"/>
</dbReference>
<name>A0ABR2GSW5_9EUKA</name>
<evidence type="ECO:0000313" key="3">
    <source>
        <dbReference type="EMBL" id="KAK8836746.1"/>
    </source>
</evidence>
<reference evidence="3 4" key="1">
    <citation type="submission" date="2024-04" db="EMBL/GenBank/DDBJ databases">
        <title>Tritrichomonas musculus Genome.</title>
        <authorList>
            <person name="Alves-Ferreira E."/>
            <person name="Grigg M."/>
            <person name="Lorenzi H."/>
            <person name="Galac M."/>
        </authorList>
    </citation>
    <scope>NUCLEOTIDE SEQUENCE [LARGE SCALE GENOMIC DNA]</scope>
    <source>
        <strain evidence="3 4">EAF2021</strain>
    </source>
</reference>
<dbReference type="SUPFAM" id="SSF53300">
    <property type="entry name" value="vWA-like"/>
    <property type="match status" value="1"/>
</dbReference>
<accession>A0ABR2GSW5</accession>
<feature type="domain" description="VWFA" evidence="2">
    <location>
        <begin position="235"/>
        <end position="405"/>
    </location>
</feature>
<organism evidence="3 4">
    <name type="scientific">Tritrichomonas musculus</name>
    <dbReference type="NCBI Taxonomy" id="1915356"/>
    <lineage>
        <taxon>Eukaryota</taxon>
        <taxon>Metamonada</taxon>
        <taxon>Parabasalia</taxon>
        <taxon>Tritrichomonadida</taxon>
        <taxon>Tritrichomonadidae</taxon>
        <taxon>Tritrichomonas</taxon>
    </lineage>
</organism>
<dbReference type="Proteomes" id="UP001470230">
    <property type="component" value="Unassembled WGS sequence"/>
</dbReference>
<dbReference type="Gene3D" id="3.40.50.410">
    <property type="entry name" value="von Willebrand factor, type A domain"/>
    <property type="match status" value="1"/>
</dbReference>
<evidence type="ECO:0000256" key="1">
    <source>
        <dbReference type="SAM" id="MobiDB-lite"/>
    </source>
</evidence>
<keyword evidence="4" id="KW-1185">Reference proteome</keyword>
<evidence type="ECO:0000313" key="4">
    <source>
        <dbReference type="Proteomes" id="UP001470230"/>
    </source>
</evidence>
<proteinExistence type="predicted"/>
<dbReference type="PANTHER" id="PTHR45737:SF6">
    <property type="entry name" value="VON WILLEBRAND FACTOR A DOMAIN-CONTAINING PROTEIN 5A"/>
    <property type="match status" value="1"/>
</dbReference>
<protein>
    <submittedName>
        <fullName evidence="3">von Willebrand factor A domain-containing protein 5A</fullName>
    </submittedName>
</protein>
<sequence length="929" mass="106736">MCFGRLIITPDAYNPYLNENLLPKIEKATVTGTIINTFATLTFCEEFKTHKKDFYEIYINPPEGCVFYNIKTKYNDKTTEFVIHQLEEPALNGNYDLNSNSDAINLTLGYIQSDISVTIEISCTFTAVLSSQNSYTFHFPFDSESSNTNFSANLLLTNFSQNQPKIKISEGSFKIENEHLILPEIKITQEFQLTFEISESIQSSAFSNKIGKYNYIGITLHPNSFDYNQNCIKQEIYLLIDCSGSMSGQKIRNAQTALINFLKSLPKNCYFNIIRFGSSFEQMFEHCVENNEDNISESLKYAQTIDADLGGTDIYSPLMSIIDEKPKKGYVRQVFAITDGEVESPANVIAVCTKNRHTMRIFPFGIGSDVNHAFIKELAKSTMGTERFITNNSSNGISDEVLLALKSSQVGAIVNSQIHLEGIDSFEFAPHPVPSLFADKLTHVILRYECEDNNIGNSILVNGECGDERYEETIVVNKLDQLIDLEKLFAYHNIRDMEDRLINSTDQNESKIIKENIIELSIQCSVVSSFTGMFTVINGVEQKPEDLQKEMEKYNDEILKEMEIFAPQQQPQQLQPQPQQLQPQPQQLQLQPQQLQPQPQQLQPQPQQLQPQPQQLQPQPQQLQLQPQQLQPQPQQLQLQPQQLQLQPQQPQPQPQQLQPQPQQLQPQPQQLQPQPQQLQLQPQQLQLQPQQPQPQPQQLQLQPQQLQPQPQQLQLQSNIKQFQPQQYQFLQQAQQQYQFQPCQMQSVYQQKQPLCQQPMTQKQFRNQQAFSQVQQPIQQLKKSWGNSKVHQQMPSKIVKKQISKVQMKAAAKPQIKDDEIIFNLLKSQNSNGSWSDISIIDLLVNTKAKNPTIQDLLIEYPSLKINLAELDEEFIITLLVIGWLNEQKNRHSKSYETEIQKGNKYILSHSKKRNVDYFQILSGVSWKT</sequence>
<dbReference type="InterPro" id="IPR036465">
    <property type="entry name" value="vWFA_dom_sf"/>
</dbReference>